<feature type="domain" description="LTD" evidence="2">
    <location>
        <begin position="20"/>
        <end position="145"/>
    </location>
</feature>
<gene>
    <name evidence="3" type="ORF">NATSA_05880</name>
</gene>
<dbReference type="Pfam" id="PF08757">
    <property type="entry name" value="CotH"/>
    <property type="match status" value="1"/>
</dbReference>
<evidence type="ECO:0000313" key="3">
    <source>
        <dbReference type="EMBL" id="MBP3192188.1"/>
    </source>
</evidence>
<dbReference type="InterPro" id="IPR026444">
    <property type="entry name" value="Secre_tail"/>
</dbReference>
<keyword evidence="4" id="KW-1185">Reference proteome</keyword>
<dbReference type="Gene3D" id="2.60.40.1260">
    <property type="entry name" value="Lamin Tail domain"/>
    <property type="match status" value="1"/>
</dbReference>
<dbReference type="Pfam" id="PF00932">
    <property type="entry name" value="LTD"/>
    <property type="match status" value="1"/>
</dbReference>
<name>A0A8J7S8E0_9BACT</name>
<dbReference type="Proteomes" id="UP000673975">
    <property type="component" value="Unassembled WGS sequence"/>
</dbReference>
<dbReference type="GO" id="GO:0016301">
    <property type="term" value="F:kinase activity"/>
    <property type="evidence" value="ECO:0007669"/>
    <property type="project" value="UniProtKB-KW"/>
</dbReference>
<dbReference type="NCBIfam" id="TIGR04183">
    <property type="entry name" value="Por_Secre_tail"/>
    <property type="match status" value="1"/>
</dbReference>
<dbReference type="RefSeq" id="WP_210511079.1">
    <property type="nucleotide sequence ID" value="NZ_JAFIDN010000003.1"/>
</dbReference>
<dbReference type="Pfam" id="PF13287">
    <property type="entry name" value="Fn3_assoc"/>
    <property type="match status" value="1"/>
</dbReference>
<accession>A0A8J7S8E0</accession>
<evidence type="ECO:0000256" key="1">
    <source>
        <dbReference type="SAM" id="MobiDB-lite"/>
    </source>
</evidence>
<proteinExistence type="predicted"/>
<keyword evidence="3" id="KW-0418">Kinase</keyword>
<evidence type="ECO:0000259" key="2">
    <source>
        <dbReference type="PROSITE" id="PS51841"/>
    </source>
</evidence>
<evidence type="ECO:0000313" key="4">
    <source>
        <dbReference type="Proteomes" id="UP000673975"/>
    </source>
</evidence>
<dbReference type="InterPro" id="IPR036415">
    <property type="entry name" value="Lamin_tail_dom_sf"/>
</dbReference>
<dbReference type="EMBL" id="JAFIDN010000003">
    <property type="protein sequence ID" value="MBP3192188.1"/>
    <property type="molecule type" value="Genomic_DNA"/>
</dbReference>
<feature type="region of interest" description="Disordered" evidence="1">
    <location>
        <begin position="168"/>
        <end position="197"/>
    </location>
</feature>
<dbReference type="SUPFAM" id="SSF74853">
    <property type="entry name" value="Lamin A/C globular tail domain"/>
    <property type="match status" value="1"/>
</dbReference>
<comment type="caution">
    <text evidence="3">The sequence shown here is derived from an EMBL/GenBank/DDBJ whole genome shotgun (WGS) entry which is preliminary data.</text>
</comment>
<dbReference type="InterPro" id="IPR014867">
    <property type="entry name" value="Spore_coat_CotH_CotH2/3/7"/>
</dbReference>
<reference evidence="3" key="1">
    <citation type="submission" date="2021-02" db="EMBL/GenBank/DDBJ databases">
        <title>Natronogracilivirga saccharolytica gen. nov. sp. nov. a new anaerobic, haloalkiliphilic carbohydrate-fermenting bacterium from soda lake and proposing of Cyclonatronumiaceae fam. nov. in the phylum Balneolaeota.</title>
        <authorList>
            <person name="Zhilina T.N."/>
            <person name="Sorokin D.Y."/>
            <person name="Zavarzina D.G."/>
            <person name="Toshchakov S.V."/>
            <person name="Kublanov I.V."/>
        </authorList>
    </citation>
    <scope>NUCLEOTIDE SEQUENCE</scope>
    <source>
        <strain evidence="3">Z-1702</strain>
    </source>
</reference>
<sequence length="983" mass="112235">MSPDRTYATSFTLLITLCAIMGFVHISEAGPRVVINEILASNNTTYADADGDYEDWIELYNAGSDTADLSFHGLSDDYDRPFRWTFPEGVQLAPGDYLLVWASGKDRRDPDAELHTSFSIAQAGEEVLLTHHKTGERIDHVPPTRIPSDISYGRYPDGTDNWRFFNFPTPASPNRQPSWDDQVADPEPSHSGGFYDGPITLTVTSEPGTRLHYTLDGSEPDENDPVWPDTMTISKRQPDGDLLSLIPTNPPEMPENRRWREPEEPPFLATNLRIRGFRDGAMPSRIITNTYFVTGDEGAAAGEHDAEVYSRSDPSASRYPLPVVSITTDPHGFFDHEDGIYIPGKRYEDGFFNPPWGMPYGNYFYRGREWERHAGFELFEPGEGRVLAQDIGIRIHGSTSRSLPLKSLRLYARSEYGERRFDYPFFDHPDSRPEYDGPHFGAGDDPPSYNRLILRNSGQDFFLFSTMFRDAMAQGLVDHLNFDTQAYRPAVVFLNGEFWGIMNIRERYDRHYISRTYDIPDDRIDLMTQFSTVKEGSRSHYDEYRDYLSGNDMQDSSHYAHITTMLDIDNFIDYNITNIYIANRDWPGNNRDFFRYQTEYDPDAGPGRDGRWRYMLVDTDYGFGHRDPSRGHGDPDEDAFLDMLAIATGTPSDKAPNPGWSTIELSRLLKNETFRSKFINRSANYMNTFFSPEYVREHIRHYREAIAPVIEEHISRWQYPTSLQNWHAHIQFLKNFASDRPAAHRSHMIGYFDELSDTIRVTLDVSETFGEESLSGNNADNGDIVGKMTTSEQSRSGTGGHIRINDMAVKGSTRGVSDDPWPWSGTYFKDYPITFTAVPDSGHIFEGWKEYPDHHDSLLTITSEDDLELTAVFRSVDTSAGQSDDDTSKPEAYRLGQNYPNPFNNRTTIPYELPEAGNVVITVYSVDGRRVATFDEGMQNAGRHQLQIDADRWASGIYVVRMQVMSQNGHTDYHKVRRMTLIK</sequence>
<organism evidence="3 4">
    <name type="scientific">Natronogracilivirga saccharolytica</name>
    <dbReference type="NCBI Taxonomy" id="2812953"/>
    <lineage>
        <taxon>Bacteria</taxon>
        <taxon>Pseudomonadati</taxon>
        <taxon>Balneolota</taxon>
        <taxon>Balneolia</taxon>
        <taxon>Balneolales</taxon>
        <taxon>Cyclonatronaceae</taxon>
        <taxon>Natronogracilivirga</taxon>
    </lineage>
</organism>
<dbReference type="InterPro" id="IPR001322">
    <property type="entry name" value="Lamin_tail_dom"/>
</dbReference>
<dbReference type="AlphaFoldDB" id="A0A8J7S8E0"/>
<feature type="region of interest" description="Disordered" evidence="1">
    <location>
        <begin position="234"/>
        <end position="259"/>
    </location>
</feature>
<protein>
    <submittedName>
        <fullName evidence="3">CotH kinase family protein</fullName>
    </submittedName>
</protein>
<keyword evidence="3" id="KW-0808">Transferase</keyword>
<dbReference type="Pfam" id="PF18962">
    <property type="entry name" value="Por_Secre_tail"/>
    <property type="match status" value="1"/>
</dbReference>
<dbReference type="InterPro" id="IPR026876">
    <property type="entry name" value="Fn3_assoc_repeat"/>
</dbReference>
<dbReference type="Gene3D" id="2.60.40.4070">
    <property type="match status" value="1"/>
</dbReference>
<dbReference type="PROSITE" id="PS51841">
    <property type="entry name" value="LTD"/>
    <property type="match status" value="1"/>
</dbReference>
<feature type="region of interest" description="Disordered" evidence="1">
    <location>
        <begin position="877"/>
        <end position="899"/>
    </location>
</feature>